<name>A0A1I5SIR9_9PSEU</name>
<dbReference type="InterPro" id="IPR029045">
    <property type="entry name" value="ClpP/crotonase-like_dom_sf"/>
</dbReference>
<protein>
    <submittedName>
        <fullName evidence="4">Enoyl-CoA hydratase/carnithine racemase</fullName>
    </submittedName>
</protein>
<dbReference type="Proteomes" id="UP000199137">
    <property type="component" value="Unassembled WGS sequence"/>
</dbReference>
<comment type="subcellular location">
    <subcellularLocation>
        <location evidence="1">Peroxisome</location>
    </subcellularLocation>
</comment>
<keyword evidence="3" id="KW-0413">Isomerase</keyword>
<evidence type="ECO:0000256" key="2">
    <source>
        <dbReference type="ARBA" id="ARBA00023140"/>
    </source>
</evidence>
<dbReference type="GO" id="GO:0004165">
    <property type="term" value="F:delta(3)-delta(2)-enoyl-CoA isomerase activity"/>
    <property type="evidence" value="ECO:0007669"/>
    <property type="project" value="UniProtKB-ARBA"/>
</dbReference>
<proteinExistence type="predicted"/>
<dbReference type="Pfam" id="PF00378">
    <property type="entry name" value="ECH_1"/>
    <property type="match status" value="1"/>
</dbReference>
<evidence type="ECO:0000256" key="3">
    <source>
        <dbReference type="ARBA" id="ARBA00023235"/>
    </source>
</evidence>
<evidence type="ECO:0000313" key="4">
    <source>
        <dbReference type="EMBL" id="SFP70608.1"/>
    </source>
</evidence>
<reference evidence="4 5" key="1">
    <citation type="submission" date="2016-10" db="EMBL/GenBank/DDBJ databases">
        <authorList>
            <person name="de Groot N.N."/>
        </authorList>
    </citation>
    <scope>NUCLEOTIDE SEQUENCE [LARGE SCALE GENOMIC DNA]</scope>
    <source>
        <strain evidence="4 5">DSM 44637</strain>
    </source>
</reference>
<dbReference type="STRING" id="112413.SAMN05421854_106335"/>
<dbReference type="CDD" id="cd06558">
    <property type="entry name" value="crotonase-like"/>
    <property type="match status" value="1"/>
</dbReference>
<evidence type="ECO:0000313" key="5">
    <source>
        <dbReference type="Proteomes" id="UP000199137"/>
    </source>
</evidence>
<dbReference type="PANTHER" id="PTHR43684:SF1">
    <property type="entry name" value="ENOYL-COA DELTA ISOMERASE 2"/>
    <property type="match status" value="1"/>
</dbReference>
<dbReference type="InterPro" id="IPR001753">
    <property type="entry name" value="Enoyl-CoA_hydra/iso"/>
</dbReference>
<dbReference type="EMBL" id="FOWC01000006">
    <property type="protein sequence ID" value="SFP70608.1"/>
    <property type="molecule type" value="Genomic_DNA"/>
</dbReference>
<dbReference type="Gene3D" id="3.90.226.10">
    <property type="entry name" value="2-enoyl-CoA Hydratase, Chain A, domain 1"/>
    <property type="match status" value="1"/>
</dbReference>
<evidence type="ECO:0000256" key="1">
    <source>
        <dbReference type="ARBA" id="ARBA00004275"/>
    </source>
</evidence>
<sequence>MLELTLNRPAAGNAFDAELYGELADLLAEAGADSGVSCVVLSGGDRFSAGADLHDLAAASESRRNVARAAYERFLGRLEQFPKPLLAAVAGPAVGIGFTLLGHVDIVIVADNARFRAPFAALGLVPEAGSSATLPAILGPQRAAHLFYSGEWLSAEQAVEAGLALCSVPVERLGAAVAALADRIAAAPLSSLAATKRLLAASRAIDARAARRREDEAFTAALAEPGVVPGLRTIAEQIGGRASEGR</sequence>
<dbReference type="InterPro" id="IPR051053">
    <property type="entry name" value="ECH/Chromodomain_protein"/>
</dbReference>
<dbReference type="SUPFAM" id="SSF52096">
    <property type="entry name" value="ClpP/crotonase"/>
    <property type="match status" value="1"/>
</dbReference>
<keyword evidence="2" id="KW-0576">Peroxisome</keyword>
<organism evidence="4 5">
    <name type="scientific">Amycolatopsis rubida</name>
    <dbReference type="NCBI Taxonomy" id="112413"/>
    <lineage>
        <taxon>Bacteria</taxon>
        <taxon>Bacillati</taxon>
        <taxon>Actinomycetota</taxon>
        <taxon>Actinomycetes</taxon>
        <taxon>Pseudonocardiales</taxon>
        <taxon>Pseudonocardiaceae</taxon>
        <taxon>Amycolatopsis</taxon>
    </lineage>
</organism>
<accession>A0A1I5SIR9</accession>
<gene>
    <name evidence="4" type="ORF">SAMN05421854_106335</name>
</gene>
<dbReference type="AlphaFoldDB" id="A0A1I5SIR9"/>
<dbReference type="PANTHER" id="PTHR43684">
    <property type="match status" value="1"/>
</dbReference>